<name>A0A7X4KI64_9BURK</name>
<protein>
    <submittedName>
        <fullName evidence="2">Uncharacterized protein</fullName>
    </submittedName>
</protein>
<keyword evidence="1" id="KW-0812">Transmembrane</keyword>
<dbReference type="AlphaFoldDB" id="A0A7X4KI64"/>
<gene>
    <name evidence="2" type="ORF">GTP56_17295</name>
</gene>
<dbReference type="RefSeq" id="WP_161050997.1">
    <property type="nucleotide sequence ID" value="NZ_WWCR01000018.1"/>
</dbReference>
<evidence type="ECO:0000313" key="2">
    <source>
        <dbReference type="EMBL" id="MYM73942.1"/>
    </source>
</evidence>
<feature type="transmembrane region" description="Helical" evidence="1">
    <location>
        <begin position="7"/>
        <end position="26"/>
    </location>
</feature>
<dbReference type="EMBL" id="WWCR01000018">
    <property type="protein sequence ID" value="MYM73942.1"/>
    <property type="molecule type" value="Genomic_DNA"/>
</dbReference>
<keyword evidence="1" id="KW-0472">Membrane</keyword>
<feature type="transmembrane region" description="Helical" evidence="1">
    <location>
        <begin position="46"/>
        <end position="68"/>
    </location>
</feature>
<comment type="caution">
    <text evidence="2">The sequence shown here is derived from an EMBL/GenBank/DDBJ whole genome shotgun (WGS) entry which is preliminary data.</text>
</comment>
<organism evidence="2 3">
    <name type="scientific">Duganella margarita</name>
    <dbReference type="NCBI Taxonomy" id="2692170"/>
    <lineage>
        <taxon>Bacteria</taxon>
        <taxon>Pseudomonadati</taxon>
        <taxon>Pseudomonadota</taxon>
        <taxon>Betaproteobacteria</taxon>
        <taxon>Burkholderiales</taxon>
        <taxon>Oxalobacteraceae</taxon>
        <taxon>Telluria group</taxon>
        <taxon>Duganella</taxon>
    </lineage>
</organism>
<evidence type="ECO:0000256" key="1">
    <source>
        <dbReference type="SAM" id="Phobius"/>
    </source>
</evidence>
<accession>A0A7X4KI64</accession>
<reference evidence="2 3" key="1">
    <citation type="submission" date="2019-12" db="EMBL/GenBank/DDBJ databases">
        <title>Novel species isolated from a subtropical stream in China.</title>
        <authorList>
            <person name="Lu H."/>
        </authorList>
    </citation>
    <scope>NUCLEOTIDE SEQUENCE [LARGE SCALE GENOMIC DNA]</scope>
    <source>
        <strain evidence="2 3">FT134W</strain>
    </source>
</reference>
<dbReference type="Proteomes" id="UP000469734">
    <property type="component" value="Unassembled WGS sequence"/>
</dbReference>
<proteinExistence type="predicted"/>
<sequence>MTIFTVICLFIASVATICFLMSRLWLNAASMSLWLTFTVFEKVFTNVLPQFLTVSIGLIFLLLSFYLWRRSRQ</sequence>
<keyword evidence="1" id="KW-1133">Transmembrane helix</keyword>
<evidence type="ECO:0000313" key="3">
    <source>
        <dbReference type="Proteomes" id="UP000469734"/>
    </source>
</evidence>